<feature type="chain" id="PRO_5043207537" evidence="1">
    <location>
        <begin position="17"/>
        <end position="207"/>
    </location>
</feature>
<keyword evidence="1" id="KW-0732">Signal</keyword>
<evidence type="ECO:0000256" key="1">
    <source>
        <dbReference type="SAM" id="SignalP"/>
    </source>
</evidence>
<evidence type="ECO:0000259" key="2">
    <source>
        <dbReference type="Pfam" id="PF00188"/>
    </source>
</evidence>
<reference evidence="3 4" key="1">
    <citation type="submission" date="2019-11" db="UniProtKB">
        <authorList>
            <consortium name="WormBaseParasite"/>
        </authorList>
    </citation>
    <scope>IDENTIFICATION</scope>
</reference>
<sequence>MLRVIHLLLLTWHAFARVPSPKDRKTIIECHTKLREEVKPPANNMQLLSYSMELEKLANDIIYYCNNGYPKDFLRGQQVEYFEMDFRDRAPQYSDLCKINTSITAYGKEGCLTDCFIYLHMINSETTEVGCSYGICHNKFPLVHNPEYIVCVYRPMKPITFKSKPYEPGISCMKCPSGYECHRNQCRKNSFIIKQLQFPECIAKLSS</sequence>
<protein>
    <submittedName>
        <fullName evidence="3 4">SCP domain-containing protein</fullName>
    </submittedName>
</protein>
<feature type="domain" description="SCP" evidence="2">
    <location>
        <begin position="29"/>
        <end position="153"/>
    </location>
</feature>
<dbReference type="SUPFAM" id="SSF55797">
    <property type="entry name" value="PR-1-like"/>
    <property type="match status" value="1"/>
</dbReference>
<dbReference type="CDD" id="cd05380">
    <property type="entry name" value="CAP_euk"/>
    <property type="match status" value="1"/>
</dbReference>
<dbReference type="InterPro" id="IPR014044">
    <property type="entry name" value="CAP_dom"/>
</dbReference>
<dbReference type="Pfam" id="PF00188">
    <property type="entry name" value="CAP"/>
    <property type="match status" value="1"/>
</dbReference>
<dbReference type="WBParaSite" id="MCU_001588-RA">
    <property type="protein sequence ID" value="MCU_001588-RA"/>
    <property type="gene ID" value="MCU_001588"/>
</dbReference>
<dbReference type="InterPro" id="IPR035940">
    <property type="entry name" value="CAP_sf"/>
</dbReference>
<feature type="signal peptide" evidence="1">
    <location>
        <begin position="1"/>
        <end position="16"/>
    </location>
</feature>
<name>A0A5K3EME6_MESCO</name>
<organism evidence="3">
    <name type="scientific">Mesocestoides corti</name>
    <name type="common">Flatworm</name>
    <dbReference type="NCBI Taxonomy" id="53468"/>
    <lineage>
        <taxon>Eukaryota</taxon>
        <taxon>Metazoa</taxon>
        <taxon>Spiralia</taxon>
        <taxon>Lophotrochozoa</taxon>
        <taxon>Platyhelminthes</taxon>
        <taxon>Cestoda</taxon>
        <taxon>Eucestoda</taxon>
        <taxon>Cyclophyllidea</taxon>
        <taxon>Mesocestoididae</taxon>
        <taxon>Mesocestoides</taxon>
    </lineage>
</organism>
<dbReference type="WBParaSite" id="MCU_001588-RB">
    <property type="protein sequence ID" value="MCU_001588-RB"/>
    <property type="gene ID" value="MCU_001588"/>
</dbReference>
<dbReference type="AlphaFoldDB" id="A0A5K3EME6"/>
<dbReference type="Gene3D" id="3.40.33.10">
    <property type="entry name" value="CAP"/>
    <property type="match status" value="1"/>
</dbReference>
<evidence type="ECO:0000313" key="3">
    <source>
        <dbReference type="WBParaSite" id="MCU_001588-RA"/>
    </source>
</evidence>
<evidence type="ECO:0000313" key="4">
    <source>
        <dbReference type="WBParaSite" id="MCU_001588-RB"/>
    </source>
</evidence>
<accession>A0A5K3EME6</accession>
<proteinExistence type="predicted"/>